<organism evidence="1">
    <name type="scientific">Percolomonas cosmopolitus</name>
    <dbReference type="NCBI Taxonomy" id="63605"/>
    <lineage>
        <taxon>Eukaryota</taxon>
        <taxon>Discoba</taxon>
        <taxon>Heterolobosea</taxon>
        <taxon>Tetramitia</taxon>
        <taxon>Eutetramitia</taxon>
        <taxon>Percolomonadidae</taxon>
        <taxon>Percolomonas</taxon>
    </lineage>
</organism>
<sequence length="137" mass="15183">MLFLSVPAPDALTILLQHPSAHLSRLSLERYSKNAIQVDFTEGQTFRSVCNTFRACGIPVLGCKNLSATRSILYLSEMPSQKSLPASVNALRVPATRKQLANVSRINQSLCDHITALSPQKPQPTRFYLSKKNTSRI</sequence>
<dbReference type="AlphaFoldDB" id="A0A7S1KNL8"/>
<reference evidence="1" key="1">
    <citation type="submission" date="2021-01" db="EMBL/GenBank/DDBJ databases">
        <authorList>
            <person name="Corre E."/>
            <person name="Pelletier E."/>
            <person name="Niang G."/>
            <person name="Scheremetjew M."/>
            <person name="Finn R."/>
            <person name="Kale V."/>
            <person name="Holt S."/>
            <person name="Cochrane G."/>
            <person name="Meng A."/>
            <person name="Brown T."/>
            <person name="Cohen L."/>
        </authorList>
    </citation>
    <scope>NUCLEOTIDE SEQUENCE</scope>
    <source>
        <strain evidence="1">WS</strain>
    </source>
</reference>
<protein>
    <submittedName>
        <fullName evidence="1">Uncharacterized protein</fullName>
    </submittedName>
</protein>
<accession>A0A7S1KNL8</accession>
<evidence type="ECO:0000313" key="1">
    <source>
        <dbReference type="EMBL" id="CAD9080038.1"/>
    </source>
</evidence>
<gene>
    <name evidence="1" type="ORF">PCOS0759_LOCUS3278</name>
</gene>
<proteinExistence type="predicted"/>
<dbReference type="EMBL" id="HBGD01003983">
    <property type="protein sequence ID" value="CAD9080038.1"/>
    <property type="molecule type" value="Transcribed_RNA"/>
</dbReference>
<name>A0A7S1KNL8_9EUKA</name>